<keyword evidence="4" id="KW-0106">Calcium</keyword>
<evidence type="ECO:0000256" key="1">
    <source>
        <dbReference type="ARBA" id="ARBA00008779"/>
    </source>
</evidence>
<dbReference type="Pfam" id="PF00884">
    <property type="entry name" value="Sulfatase"/>
    <property type="match status" value="1"/>
</dbReference>
<keyword evidence="8" id="KW-1185">Reference proteome</keyword>
<keyword evidence="2" id="KW-0479">Metal-binding</keyword>
<dbReference type="GO" id="GO:0046872">
    <property type="term" value="F:metal ion binding"/>
    <property type="evidence" value="ECO:0007669"/>
    <property type="project" value="UniProtKB-KW"/>
</dbReference>
<dbReference type="PROSITE" id="PS00523">
    <property type="entry name" value="SULFATASE_1"/>
    <property type="match status" value="1"/>
</dbReference>
<evidence type="ECO:0000256" key="3">
    <source>
        <dbReference type="ARBA" id="ARBA00022801"/>
    </source>
</evidence>
<protein>
    <submittedName>
        <fullName evidence="7">DUF4976 domain-containing protein</fullName>
    </submittedName>
</protein>
<evidence type="ECO:0000313" key="7">
    <source>
        <dbReference type="EMBL" id="RKN64200.1"/>
    </source>
</evidence>
<dbReference type="InterPro" id="IPR050738">
    <property type="entry name" value="Sulfatase"/>
</dbReference>
<dbReference type="PANTHER" id="PTHR42693">
    <property type="entry name" value="ARYLSULFATASE FAMILY MEMBER"/>
    <property type="match status" value="1"/>
</dbReference>
<proteinExistence type="inferred from homology"/>
<comment type="caution">
    <text evidence="7">The sequence shown here is derived from an EMBL/GenBank/DDBJ whole genome shotgun (WGS) entry which is preliminary data.</text>
</comment>
<feature type="region of interest" description="Disordered" evidence="5">
    <location>
        <begin position="229"/>
        <end position="248"/>
    </location>
</feature>
<feature type="domain" description="Sulfatase N-terminal" evidence="6">
    <location>
        <begin position="7"/>
        <end position="354"/>
    </location>
</feature>
<reference evidence="7 8" key="1">
    <citation type="journal article" date="2007" name="Int. J. Syst. Evol. Microbiol.">
        <title>Paenibacillus ginsengarvi sp. nov., isolated from soil from ginseng cultivation.</title>
        <authorList>
            <person name="Yoon M.H."/>
            <person name="Ten L.N."/>
            <person name="Im W.T."/>
        </authorList>
    </citation>
    <scope>NUCLEOTIDE SEQUENCE [LARGE SCALE GENOMIC DNA]</scope>
    <source>
        <strain evidence="7 8">KCTC 13059</strain>
    </source>
</reference>
<dbReference type="AlphaFoldDB" id="A0A3B0AUD9"/>
<organism evidence="7 8">
    <name type="scientific">Paenibacillus ginsengarvi</name>
    <dbReference type="NCBI Taxonomy" id="400777"/>
    <lineage>
        <taxon>Bacteria</taxon>
        <taxon>Bacillati</taxon>
        <taxon>Bacillota</taxon>
        <taxon>Bacilli</taxon>
        <taxon>Bacillales</taxon>
        <taxon>Paenibacillaceae</taxon>
        <taxon>Paenibacillus</taxon>
    </lineage>
</organism>
<evidence type="ECO:0000259" key="6">
    <source>
        <dbReference type="Pfam" id="PF00884"/>
    </source>
</evidence>
<gene>
    <name evidence="7" type="ORF">D7M11_34245</name>
</gene>
<dbReference type="Proteomes" id="UP000282311">
    <property type="component" value="Unassembled WGS sequence"/>
</dbReference>
<keyword evidence="3" id="KW-0378">Hydrolase</keyword>
<evidence type="ECO:0000313" key="8">
    <source>
        <dbReference type="Proteomes" id="UP000282311"/>
    </source>
</evidence>
<dbReference type="CDD" id="cd16149">
    <property type="entry name" value="sulfatase_like"/>
    <property type="match status" value="1"/>
</dbReference>
<sequence length="492" mass="54681">MKSGAKPNIVFILADDHGAWALGSAGNDEIQTPHLDRLAQAGTRFSNFFCASPVCSPARATILTGRIPSQHGVHDWIRSGNIDRGKLDENVSRDGVFRDEGSAADYMHGLTTYTELLAAHGYNCALSGKWHLGNSTMPQKGFDKWFTIARGGCSYMRPDIVRNGQVQIADRYITDLITEHALQYLEELSAEEAPFYLAVHYTAPHSPWERSEHPERYVKLYDDCPFHATPELPPHPDQSPTCPTGQGEQRKELLRGYYASITAMDAGIGELIGKLTQLGLRDNTLVVYLGDNGMNMGHHGIWGKGNGTFPLNMYDTSVKVPAIFSHPGIIPSGRVSDDMLSQYDLFPTLLEYAGLALPVEEGLPGQSFALLLKGEGDGAQRKVVVFDEYGPVRMIRSKDWKYVHRYPYGPHELYDLRNDPGETVNRIGDSLYKEVITALRSEMSEWFRRFVVPERDGVYAPVMGVGQMQPYDRGNAVDGMFKPLIKPGSTIP</sequence>
<dbReference type="OrthoDB" id="9762324at2"/>
<dbReference type="InterPro" id="IPR017850">
    <property type="entry name" value="Alkaline_phosphatase_core_sf"/>
</dbReference>
<dbReference type="GO" id="GO:0004065">
    <property type="term" value="F:arylsulfatase activity"/>
    <property type="evidence" value="ECO:0007669"/>
    <property type="project" value="TreeGrafter"/>
</dbReference>
<evidence type="ECO:0000256" key="5">
    <source>
        <dbReference type="SAM" id="MobiDB-lite"/>
    </source>
</evidence>
<dbReference type="PANTHER" id="PTHR42693:SF53">
    <property type="entry name" value="ENDO-4-O-SULFATASE"/>
    <property type="match status" value="1"/>
</dbReference>
<accession>A0A3B0AUD9</accession>
<evidence type="ECO:0000256" key="2">
    <source>
        <dbReference type="ARBA" id="ARBA00022723"/>
    </source>
</evidence>
<dbReference type="InterPro" id="IPR024607">
    <property type="entry name" value="Sulfatase_CS"/>
</dbReference>
<dbReference type="SUPFAM" id="SSF53649">
    <property type="entry name" value="Alkaline phosphatase-like"/>
    <property type="match status" value="1"/>
</dbReference>
<dbReference type="EMBL" id="RBAH01000044">
    <property type="protein sequence ID" value="RKN64200.1"/>
    <property type="molecule type" value="Genomic_DNA"/>
</dbReference>
<dbReference type="InterPro" id="IPR000917">
    <property type="entry name" value="Sulfatase_N"/>
</dbReference>
<dbReference type="Gene3D" id="3.40.720.10">
    <property type="entry name" value="Alkaline Phosphatase, subunit A"/>
    <property type="match status" value="1"/>
</dbReference>
<feature type="compositionally biased region" description="Polar residues" evidence="5">
    <location>
        <begin position="238"/>
        <end position="247"/>
    </location>
</feature>
<evidence type="ECO:0000256" key="4">
    <source>
        <dbReference type="ARBA" id="ARBA00022837"/>
    </source>
</evidence>
<comment type="similarity">
    <text evidence="1">Belongs to the sulfatase family.</text>
</comment>
<name>A0A3B0AUD9_9BACL</name>